<dbReference type="HOGENOM" id="CLU_871474_0_0_1"/>
<accession>Q0CJD2</accession>
<organism evidence="1 2">
    <name type="scientific">Aspergillus terreus (strain NIH 2624 / FGSC A1156)</name>
    <dbReference type="NCBI Taxonomy" id="341663"/>
    <lineage>
        <taxon>Eukaryota</taxon>
        <taxon>Fungi</taxon>
        <taxon>Dikarya</taxon>
        <taxon>Ascomycota</taxon>
        <taxon>Pezizomycotina</taxon>
        <taxon>Eurotiomycetes</taxon>
        <taxon>Eurotiomycetidae</taxon>
        <taxon>Eurotiales</taxon>
        <taxon>Aspergillaceae</taxon>
        <taxon>Aspergillus</taxon>
        <taxon>Aspergillus subgen. Circumdati</taxon>
    </lineage>
</organism>
<dbReference type="Proteomes" id="UP000007963">
    <property type="component" value="Unassembled WGS sequence"/>
</dbReference>
<reference evidence="2" key="1">
    <citation type="submission" date="2005-09" db="EMBL/GenBank/DDBJ databases">
        <title>Annotation of the Aspergillus terreus NIH2624 genome.</title>
        <authorList>
            <person name="Birren B.W."/>
            <person name="Lander E.S."/>
            <person name="Galagan J.E."/>
            <person name="Nusbaum C."/>
            <person name="Devon K."/>
            <person name="Henn M."/>
            <person name="Ma L.-J."/>
            <person name="Jaffe D.B."/>
            <person name="Butler J."/>
            <person name="Alvarez P."/>
            <person name="Gnerre S."/>
            <person name="Grabherr M."/>
            <person name="Kleber M."/>
            <person name="Mauceli E.W."/>
            <person name="Brockman W."/>
            <person name="Rounsley S."/>
            <person name="Young S.K."/>
            <person name="LaButti K."/>
            <person name="Pushparaj V."/>
            <person name="DeCaprio D."/>
            <person name="Crawford M."/>
            <person name="Koehrsen M."/>
            <person name="Engels R."/>
            <person name="Montgomery P."/>
            <person name="Pearson M."/>
            <person name="Howarth C."/>
            <person name="Larson L."/>
            <person name="Luoma S."/>
            <person name="White J."/>
            <person name="Alvarado L."/>
            <person name="Kodira C.D."/>
            <person name="Zeng Q."/>
            <person name="Oleary S."/>
            <person name="Yandava C."/>
            <person name="Denning D.W."/>
            <person name="Nierman W.C."/>
            <person name="Milne T."/>
            <person name="Madden K."/>
        </authorList>
    </citation>
    <scope>NUCLEOTIDE SEQUENCE [LARGE SCALE GENOMIC DNA]</scope>
    <source>
        <strain evidence="2">NIH 2624 / FGSC A1156</strain>
    </source>
</reference>
<gene>
    <name evidence="1" type="ORF">ATEG_06202</name>
</gene>
<dbReference type="EMBL" id="CH476601">
    <property type="protein sequence ID" value="EAU33963.1"/>
    <property type="molecule type" value="Genomic_DNA"/>
</dbReference>
<dbReference type="Gene3D" id="2.40.100.20">
    <property type="match status" value="1"/>
</dbReference>
<proteinExistence type="predicted"/>
<dbReference type="GeneID" id="4321408"/>
<evidence type="ECO:0000313" key="1">
    <source>
        <dbReference type="EMBL" id="EAU33963.1"/>
    </source>
</evidence>
<name>Q0CJD2_ASPTN</name>
<sequence>MAHQYRELKVKWPAAGITVTVRMHNKNKALVDLLWDTLPYRSLQTHALVTGDHLYHLVPSEALIYTPPALKIPDRTEAPDGTVFLSSFQHLAIKYGPVTEHHPAAPCGNVIPEDIEKLRSVGDQIWKGQLEKKQPFQVVLWDASQPEPDDAFLSLRLQRTGVTEEVKELVKEIHDKACVSKRQLTCMALLSNVNHWDRQTNPGLGSQMTSTASTVVRRQTTLVRRTRILLLCCSPTAKSGPWATMSLIIYSKWPPTARSLHSNILLPYTETSCLLLPNSLGMWATIFFAKAIARSTSLLRRTSRATIYWTRHARTSLPW</sequence>
<dbReference type="VEuPathDB" id="FungiDB:ATEG_06202"/>
<dbReference type="RefSeq" id="XP_001215380.1">
    <property type="nucleotide sequence ID" value="XM_001215380.1"/>
</dbReference>
<evidence type="ECO:0000313" key="2">
    <source>
        <dbReference type="Proteomes" id="UP000007963"/>
    </source>
</evidence>
<protein>
    <submittedName>
        <fullName evidence="1">Uncharacterized protein</fullName>
    </submittedName>
</protein>
<dbReference type="AlphaFoldDB" id="Q0CJD2"/>
<dbReference type="OrthoDB" id="4299926at2759"/>